<protein>
    <recommendedName>
        <fullName evidence="3">Tat pathway signal sequence domain protein</fullName>
    </recommendedName>
</protein>
<dbReference type="PROSITE" id="PS51318">
    <property type="entry name" value="TAT"/>
    <property type="match status" value="1"/>
</dbReference>
<dbReference type="AlphaFoldDB" id="A0A930LBM9"/>
<reference evidence="1" key="1">
    <citation type="submission" date="2020-04" db="EMBL/GenBank/DDBJ databases">
        <title>Deep metagenomics examines the oral microbiome during advanced dental caries in children, revealing novel taxa and co-occurrences with host molecules.</title>
        <authorList>
            <person name="Baker J.L."/>
            <person name="Morton J.T."/>
            <person name="Dinis M."/>
            <person name="Alvarez R."/>
            <person name="Tran N.C."/>
            <person name="Knight R."/>
            <person name="Edlund A."/>
        </authorList>
    </citation>
    <scope>NUCLEOTIDE SEQUENCE</scope>
    <source>
        <strain evidence="1">JCVI_44_bin.2</strain>
    </source>
</reference>
<evidence type="ECO:0008006" key="3">
    <source>
        <dbReference type="Google" id="ProtNLM"/>
    </source>
</evidence>
<name>A0A930LBM9_9MICC</name>
<dbReference type="EMBL" id="JABZXR010000013">
    <property type="protein sequence ID" value="MBF1663722.1"/>
    <property type="molecule type" value="Genomic_DNA"/>
</dbReference>
<dbReference type="RefSeq" id="WP_303975661.1">
    <property type="nucleotide sequence ID" value="NZ_JABZXR010000013.1"/>
</dbReference>
<evidence type="ECO:0000313" key="1">
    <source>
        <dbReference type="EMBL" id="MBF1663722.1"/>
    </source>
</evidence>
<comment type="caution">
    <text evidence="1">The sequence shown here is derived from an EMBL/GenBank/DDBJ whole genome shotgun (WGS) entry which is preliminary data.</text>
</comment>
<gene>
    <name evidence="1" type="ORF">HXO64_04120</name>
</gene>
<dbReference type="Proteomes" id="UP000756427">
    <property type="component" value="Unassembled WGS sequence"/>
</dbReference>
<sequence>MDIHSTKSHSEQSGKLMGRRTLVKGAAWATPVVAATAVVPAYAASKNPCEYGTIVSVPWGERANRRRYKGTVNEEYEWAVMPTSNCSPQPQTYFIDNTTSEHKLAYPWGRYEGVTDFPPVYPPNGRDTPDYTSKDGVGGVGGGVIINVRVENVAGDVSYAPTPTGADRFAFGESDANRKNNMYYAEGYKGKGANPPVVRLNDNYKGSRSTYIAHGKYNYLHFPDGPRPPKENSPLWTYAYGKHYTTAEGRDGWSWDIQVMANITHPNAGQDVVSYMTYLRKHTYGDPAHQSAKVIPVQYRVIVTSPWGTVTYLSAAV</sequence>
<dbReference type="InterPro" id="IPR006311">
    <property type="entry name" value="TAT_signal"/>
</dbReference>
<accession>A0A930LBM9</accession>
<proteinExistence type="predicted"/>
<organism evidence="1 2">
    <name type="scientific">Rothia mucilaginosa</name>
    <dbReference type="NCBI Taxonomy" id="43675"/>
    <lineage>
        <taxon>Bacteria</taxon>
        <taxon>Bacillati</taxon>
        <taxon>Actinomycetota</taxon>
        <taxon>Actinomycetes</taxon>
        <taxon>Micrococcales</taxon>
        <taxon>Micrococcaceae</taxon>
        <taxon>Rothia</taxon>
    </lineage>
</organism>
<evidence type="ECO:0000313" key="2">
    <source>
        <dbReference type="Proteomes" id="UP000756427"/>
    </source>
</evidence>